<evidence type="ECO:0000256" key="6">
    <source>
        <dbReference type="ARBA" id="ARBA00022912"/>
    </source>
</evidence>
<sequence>MIDIHSHIIFGVDDGPKSLDESLALLKVAYDQGTRIIVATSHRRKGMFETPEEIIQANFKTVKAEAKKLFPDLQLLFGAEIYYTRDILDKLTQKKIPTMNGTQFALIEFSMATPWKEIHSALQNILLLGITPIVAHIERYNALEFDKKRVKEIINMGCYTQINSVHVTKAKFFGDSLKVFKKRAHYFLDENLVHIVSSDMHNTDKRPPFMAQAYELIESAYGQSRAERLFRENALTLLKNQLL</sequence>
<dbReference type="PANTHER" id="PTHR39181">
    <property type="entry name" value="TYROSINE-PROTEIN PHOSPHATASE YWQE"/>
    <property type="match status" value="1"/>
</dbReference>
<proteinExistence type="inferred from homology"/>
<keyword evidence="8" id="KW-0464">Manganese</keyword>
<dbReference type="InterPro" id="IPR032466">
    <property type="entry name" value="Metal_Hydrolase"/>
</dbReference>
<comment type="pathway">
    <text evidence="2">Capsule biogenesis; capsule polysaccharide biosynthesis.</text>
</comment>
<comment type="caution">
    <text evidence="12">The sequence shown here is derived from an EMBL/GenBank/DDBJ whole genome shotgun (WGS) entry which is preliminary data.</text>
</comment>
<dbReference type="SUPFAM" id="SSF51556">
    <property type="entry name" value="Metallo-dependent hydrolases"/>
    <property type="match status" value="1"/>
</dbReference>
<evidence type="ECO:0000256" key="11">
    <source>
        <dbReference type="PIRNR" id="PIRNR016557"/>
    </source>
</evidence>
<keyword evidence="4 11" id="KW-0378">Hydrolase</keyword>
<gene>
    <name evidence="12" type="primary">cps4B</name>
    <name evidence="12" type="ORF">ACFORF_02040</name>
</gene>
<dbReference type="NCBIfam" id="NF041488">
    <property type="entry name" value="caps_synth_Cps4B"/>
    <property type="match status" value="1"/>
</dbReference>
<keyword evidence="13" id="KW-1185">Reference proteome</keyword>
<comment type="similarity">
    <text evidence="3 11">Belongs to the metallo-dependent hydrolases superfamily. CpsB/CapC family.</text>
</comment>
<dbReference type="EMBL" id="JBHRZV010000011">
    <property type="protein sequence ID" value="MFC3927414.1"/>
    <property type="molecule type" value="Genomic_DNA"/>
</dbReference>
<evidence type="ECO:0000256" key="5">
    <source>
        <dbReference type="ARBA" id="ARBA00022903"/>
    </source>
</evidence>
<comment type="catalytic activity">
    <reaction evidence="10 11">
        <text>O-phospho-L-tyrosyl-[protein] + H2O = L-tyrosyl-[protein] + phosphate</text>
        <dbReference type="Rhea" id="RHEA:10684"/>
        <dbReference type="Rhea" id="RHEA-COMP:10136"/>
        <dbReference type="Rhea" id="RHEA-COMP:20101"/>
        <dbReference type="ChEBI" id="CHEBI:15377"/>
        <dbReference type="ChEBI" id="CHEBI:43474"/>
        <dbReference type="ChEBI" id="CHEBI:46858"/>
        <dbReference type="ChEBI" id="CHEBI:61978"/>
        <dbReference type="EC" id="3.1.3.48"/>
    </reaction>
</comment>
<keyword evidence="6 11" id="KW-0904">Protein phosphatase</keyword>
<evidence type="ECO:0000313" key="12">
    <source>
        <dbReference type="EMBL" id="MFC3927414.1"/>
    </source>
</evidence>
<name>A0ABV8CTZ7_9STRE</name>
<dbReference type="PIRSF" id="PIRSF016557">
    <property type="entry name" value="Caps_synth_CpsB"/>
    <property type="match status" value="1"/>
</dbReference>
<comment type="function">
    <text evidence="9">Dephosphorylates CpsD. Involved in the regulation of capsular polysaccharide biosynthesis.</text>
</comment>
<evidence type="ECO:0000256" key="9">
    <source>
        <dbReference type="ARBA" id="ARBA00025635"/>
    </source>
</evidence>
<dbReference type="InterPro" id="IPR048208">
    <property type="entry name" value="Caps_polysacc_synth_CpsB"/>
</dbReference>
<dbReference type="InterPro" id="IPR016667">
    <property type="entry name" value="Caps_polysacc_synth_CpsB/CapC"/>
</dbReference>
<keyword evidence="7" id="KW-0270">Exopolysaccharide synthesis</keyword>
<accession>A0ABV8CTZ7</accession>
<dbReference type="Gene3D" id="3.20.20.140">
    <property type="entry name" value="Metal-dependent hydrolases"/>
    <property type="match status" value="1"/>
</dbReference>
<dbReference type="Pfam" id="PF19567">
    <property type="entry name" value="CpsB_CapC"/>
    <property type="match status" value="1"/>
</dbReference>
<evidence type="ECO:0000256" key="3">
    <source>
        <dbReference type="ARBA" id="ARBA00005750"/>
    </source>
</evidence>
<organism evidence="12 13">
    <name type="scientific">Streptococcus caprae</name>
    <dbReference type="NCBI Taxonomy" id="1640501"/>
    <lineage>
        <taxon>Bacteria</taxon>
        <taxon>Bacillati</taxon>
        <taxon>Bacillota</taxon>
        <taxon>Bacilli</taxon>
        <taxon>Lactobacillales</taxon>
        <taxon>Streptococcaceae</taxon>
        <taxon>Streptococcus</taxon>
    </lineage>
</organism>
<keyword evidence="5" id="KW-0972">Capsule biogenesis/degradation</keyword>
<evidence type="ECO:0000256" key="8">
    <source>
        <dbReference type="ARBA" id="ARBA00023211"/>
    </source>
</evidence>
<evidence type="ECO:0000256" key="1">
    <source>
        <dbReference type="ARBA" id="ARBA00001936"/>
    </source>
</evidence>
<evidence type="ECO:0000256" key="7">
    <source>
        <dbReference type="ARBA" id="ARBA00023169"/>
    </source>
</evidence>
<evidence type="ECO:0000256" key="2">
    <source>
        <dbReference type="ARBA" id="ARBA00005132"/>
    </source>
</evidence>
<dbReference type="PANTHER" id="PTHR39181:SF1">
    <property type="entry name" value="TYROSINE-PROTEIN PHOSPHATASE YWQE"/>
    <property type="match status" value="1"/>
</dbReference>
<reference evidence="13" key="1">
    <citation type="journal article" date="2019" name="Int. J. Syst. Evol. Microbiol.">
        <title>The Global Catalogue of Microorganisms (GCM) 10K type strain sequencing project: providing services to taxonomists for standard genome sequencing and annotation.</title>
        <authorList>
            <consortium name="The Broad Institute Genomics Platform"/>
            <consortium name="The Broad Institute Genome Sequencing Center for Infectious Disease"/>
            <person name="Wu L."/>
            <person name="Ma J."/>
        </authorList>
    </citation>
    <scope>NUCLEOTIDE SEQUENCE [LARGE SCALE GENOMIC DNA]</scope>
    <source>
        <strain evidence="13">CCUG 67170</strain>
    </source>
</reference>
<dbReference type="RefSeq" id="WP_380424944.1">
    <property type="nucleotide sequence ID" value="NZ_JBHRZV010000011.1"/>
</dbReference>
<dbReference type="Proteomes" id="UP001595807">
    <property type="component" value="Unassembled WGS sequence"/>
</dbReference>
<evidence type="ECO:0000256" key="4">
    <source>
        <dbReference type="ARBA" id="ARBA00022801"/>
    </source>
</evidence>
<evidence type="ECO:0000256" key="10">
    <source>
        <dbReference type="ARBA" id="ARBA00051722"/>
    </source>
</evidence>
<evidence type="ECO:0000313" key="13">
    <source>
        <dbReference type="Proteomes" id="UP001595807"/>
    </source>
</evidence>
<comment type="cofactor">
    <cofactor evidence="1">
        <name>Mn(2+)</name>
        <dbReference type="ChEBI" id="CHEBI:29035"/>
    </cofactor>
</comment>
<dbReference type="EC" id="3.1.3.48" evidence="11"/>
<protein>
    <recommendedName>
        <fullName evidence="11">Tyrosine-protein phosphatase</fullName>
        <ecNumber evidence="11">3.1.3.48</ecNumber>
    </recommendedName>
</protein>